<sequence>MFHSLISMLYTQCRMCSSVTLKIWDNHEEVHESKGTSMFSLDEEPKNGIAAPAANQGKKKNKMKGKKSNTEVIGCCYICGNKGFSNALMDCLKCSVMVAHQYCVGIPPGTVDEYTWYCEYCPAPTESPELKSKGKIIPIRDQPPPLQTLLPIPYIRRSEQTETSNECQNAEEDARNINETPLTFPIEHFNLESTSQVVLVVRPSGKVTIWKRETICRASPTSSLETSILNIVTDEETDGCSIQKTIELDYDEEVDDCHSSRTVDITKTEDYTKSFSATVIDACHNDNKEDVIQSFSVLHQEGCNEHKPDAVDVIPIHEEEDIQDGTAGSYRIRSDLVLILRRIIEKHGDIFRNCKIIESSHDSQLLVNICELIQELETVPLQCLQPQHVNRLRNASKELEDSGADIKWLNNHCDYLDNVVQQLSKCTKSKQEQIQCQTSLQCREESLISIRGNLSELLEEIMALEEQLKKSKEYIEKLECSIEDTKSLFRNFVGKSLADGLY</sequence>
<keyword evidence="5" id="KW-1185">Reference proteome</keyword>
<keyword evidence="4" id="KW-0175">Coiled coil</keyword>
<evidence type="ECO:0000256" key="4">
    <source>
        <dbReference type="SAM" id="Coils"/>
    </source>
</evidence>
<evidence type="ECO:0000313" key="5">
    <source>
        <dbReference type="Proteomes" id="UP000813463"/>
    </source>
</evidence>
<dbReference type="PANTHER" id="PTHR35358">
    <property type="entry name" value="OS06G0711100 PROTEIN"/>
    <property type="match status" value="1"/>
</dbReference>
<keyword evidence="1" id="KW-0479">Metal-binding</keyword>
<evidence type="ECO:0000256" key="3">
    <source>
        <dbReference type="ARBA" id="ARBA00022833"/>
    </source>
</evidence>
<name>A0A9R0JZ19_SPIOL</name>
<keyword evidence="3" id="KW-0862">Zinc</keyword>
<proteinExistence type="predicted"/>
<dbReference type="RefSeq" id="XP_021852369.2">
    <property type="nucleotide sequence ID" value="XM_021996677.2"/>
</dbReference>
<accession>A0A9R0JZ19</accession>
<organism evidence="5 6">
    <name type="scientific">Spinacia oleracea</name>
    <name type="common">Spinach</name>
    <dbReference type="NCBI Taxonomy" id="3562"/>
    <lineage>
        <taxon>Eukaryota</taxon>
        <taxon>Viridiplantae</taxon>
        <taxon>Streptophyta</taxon>
        <taxon>Embryophyta</taxon>
        <taxon>Tracheophyta</taxon>
        <taxon>Spermatophyta</taxon>
        <taxon>Magnoliopsida</taxon>
        <taxon>eudicotyledons</taxon>
        <taxon>Gunneridae</taxon>
        <taxon>Pentapetalae</taxon>
        <taxon>Caryophyllales</taxon>
        <taxon>Chenopodiaceae</taxon>
        <taxon>Chenopodioideae</taxon>
        <taxon>Anserineae</taxon>
        <taxon>Spinacia</taxon>
    </lineage>
</organism>
<dbReference type="Pfam" id="PF05278">
    <property type="entry name" value="PEARLI-4"/>
    <property type="match status" value="1"/>
</dbReference>
<evidence type="ECO:0000256" key="2">
    <source>
        <dbReference type="ARBA" id="ARBA00022771"/>
    </source>
</evidence>
<dbReference type="GeneID" id="110791906"/>
<dbReference type="SUPFAM" id="SSF57903">
    <property type="entry name" value="FYVE/PHD zinc finger"/>
    <property type="match status" value="1"/>
</dbReference>
<dbReference type="InterPro" id="IPR007942">
    <property type="entry name" value="PLipase-like"/>
</dbReference>
<evidence type="ECO:0000256" key="1">
    <source>
        <dbReference type="ARBA" id="ARBA00022723"/>
    </source>
</evidence>
<reference evidence="5" key="1">
    <citation type="journal article" date="2021" name="Nat. Commun.">
        <title>Genomic analyses provide insights into spinach domestication and the genetic basis of agronomic traits.</title>
        <authorList>
            <person name="Cai X."/>
            <person name="Sun X."/>
            <person name="Xu C."/>
            <person name="Sun H."/>
            <person name="Wang X."/>
            <person name="Ge C."/>
            <person name="Zhang Z."/>
            <person name="Wang Q."/>
            <person name="Fei Z."/>
            <person name="Jiao C."/>
            <person name="Wang Q."/>
        </authorList>
    </citation>
    <scope>NUCLEOTIDE SEQUENCE [LARGE SCALE GENOMIC DNA]</scope>
    <source>
        <strain evidence="5">cv. Varoflay</strain>
    </source>
</reference>
<evidence type="ECO:0000313" key="6">
    <source>
        <dbReference type="RefSeq" id="XP_021852369.2"/>
    </source>
</evidence>
<dbReference type="InterPro" id="IPR013083">
    <property type="entry name" value="Znf_RING/FYVE/PHD"/>
</dbReference>
<keyword evidence="2" id="KW-0863">Zinc-finger</keyword>
<reference evidence="6" key="2">
    <citation type="submission" date="2025-08" db="UniProtKB">
        <authorList>
            <consortium name="RefSeq"/>
        </authorList>
    </citation>
    <scope>IDENTIFICATION</scope>
    <source>
        <tissue evidence="6">Leaf</tissue>
    </source>
</reference>
<dbReference type="Gene3D" id="3.30.40.10">
    <property type="entry name" value="Zinc/RING finger domain, C3HC4 (zinc finger)"/>
    <property type="match status" value="1"/>
</dbReference>
<dbReference type="InterPro" id="IPR011011">
    <property type="entry name" value="Znf_FYVE_PHD"/>
</dbReference>
<gene>
    <name evidence="6" type="primary">LOC110791906</name>
</gene>
<dbReference type="Proteomes" id="UP000813463">
    <property type="component" value="Chromosome 4"/>
</dbReference>
<feature type="coiled-coil region" evidence="4">
    <location>
        <begin position="447"/>
        <end position="481"/>
    </location>
</feature>
<dbReference type="PANTHER" id="PTHR35358:SF10">
    <property type="entry name" value="PLANT PHOSPHOLIPASE-LIKE PROTEIN"/>
    <property type="match status" value="1"/>
</dbReference>
<protein>
    <submittedName>
        <fullName evidence="6">Uncharacterized protein isoform X1</fullName>
    </submittedName>
</protein>